<sequence length="527" mass="53694">MTELTGTVTLTRLVLRRDRVRILLWLLAVPVLVLVTAASIKGLYPTQHDLDVAAEASRGNAAAIAFNGPPLALDTMGGEVAFQVGTLGLVVVALMSVFMTGRNTRGEEEAGRGDSLRALPVGRHANATATLLVVTGMNVAVGAAVALGLIAMDLPTQGSLVFGTAFCLLGLLFAGFTLVAAQISENTRVVHGGTGAVLGAAFVLRAVGDIGDGTLSWFSPIGLVQKSRPFAGERWWPLLLAAVGAAAAVAVAHALSDRRDVGAGLVAPRPGPPRAAPGLGRPLGLAVRLQRGSLIGWGSAVFLTGLAYGWVAADVEDFIGDNDTMADILARYGATDLTDSYLAQSLLLVALIGTGFAVQSALRPLGEEGALRAEPLLATPVSRARWMASHLAVALAGSVVVLALAGLGAGIAYGSTGGGWSQIPRLTGAALAYAPALWLLAGLATALFGLLPRATAAAWAVLAACAVVGLLGEVLGLPSWVRDLSPFEHVPHLPAGDPTVAAPLLLALVAALLTAAGVAGFRRRDVG</sequence>
<dbReference type="RefSeq" id="WP_261717530.1">
    <property type="nucleotide sequence ID" value="NZ_JASJUS010000001.1"/>
</dbReference>
<name>A0ABT7ITS4_9ACTN</name>
<feature type="transmembrane region" description="Helical" evidence="1">
    <location>
        <begin position="500"/>
        <end position="521"/>
    </location>
</feature>
<feature type="transmembrane region" description="Helical" evidence="1">
    <location>
        <begin position="158"/>
        <end position="181"/>
    </location>
</feature>
<protein>
    <submittedName>
        <fullName evidence="2">ABC transporter permease</fullName>
    </submittedName>
</protein>
<accession>A0ABT7ITS4</accession>
<gene>
    <name evidence="2" type="ORF">QNN03_00505</name>
</gene>
<keyword evidence="1" id="KW-1133">Transmembrane helix</keyword>
<dbReference type="Proteomes" id="UP001241926">
    <property type="component" value="Unassembled WGS sequence"/>
</dbReference>
<feature type="transmembrane region" description="Helical" evidence="1">
    <location>
        <begin position="391"/>
        <end position="413"/>
    </location>
</feature>
<evidence type="ECO:0000256" key="1">
    <source>
        <dbReference type="SAM" id="Phobius"/>
    </source>
</evidence>
<keyword evidence="1" id="KW-0812">Transmembrane</keyword>
<feature type="transmembrane region" description="Helical" evidence="1">
    <location>
        <begin position="129"/>
        <end position="152"/>
    </location>
</feature>
<keyword evidence="1" id="KW-0472">Membrane</keyword>
<feature type="transmembrane region" description="Helical" evidence="1">
    <location>
        <begin position="458"/>
        <end position="480"/>
    </location>
</feature>
<dbReference type="EMBL" id="JASJUS010000001">
    <property type="protein sequence ID" value="MDL2074912.1"/>
    <property type="molecule type" value="Genomic_DNA"/>
</dbReference>
<feature type="transmembrane region" description="Helical" evidence="1">
    <location>
        <begin position="235"/>
        <end position="255"/>
    </location>
</feature>
<proteinExistence type="predicted"/>
<feature type="transmembrane region" description="Helical" evidence="1">
    <location>
        <begin position="80"/>
        <end position="99"/>
    </location>
</feature>
<feature type="transmembrane region" description="Helical" evidence="1">
    <location>
        <begin position="433"/>
        <end position="451"/>
    </location>
</feature>
<feature type="transmembrane region" description="Helical" evidence="1">
    <location>
        <begin position="22"/>
        <end position="40"/>
    </location>
</feature>
<feature type="transmembrane region" description="Helical" evidence="1">
    <location>
        <begin position="188"/>
        <end position="208"/>
    </location>
</feature>
<feature type="transmembrane region" description="Helical" evidence="1">
    <location>
        <begin position="294"/>
        <end position="313"/>
    </location>
</feature>
<comment type="caution">
    <text evidence="2">The sequence shown here is derived from an EMBL/GenBank/DDBJ whole genome shotgun (WGS) entry which is preliminary data.</text>
</comment>
<organism evidence="2 3">
    <name type="scientific">Streptomyces fuscus</name>
    <dbReference type="NCBI Taxonomy" id="3048495"/>
    <lineage>
        <taxon>Bacteria</taxon>
        <taxon>Bacillati</taxon>
        <taxon>Actinomycetota</taxon>
        <taxon>Actinomycetes</taxon>
        <taxon>Kitasatosporales</taxon>
        <taxon>Streptomycetaceae</taxon>
        <taxon>Streptomyces</taxon>
    </lineage>
</organism>
<reference evidence="2 3" key="1">
    <citation type="submission" date="2023-05" db="EMBL/GenBank/DDBJ databases">
        <title>Streptomyces fuscus sp. nov., a brown-black pigment producing actinomyces isolated from dry sand of Sea duck farm.</title>
        <authorList>
            <person name="Xie J."/>
            <person name="Shen N."/>
        </authorList>
    </citation>
    <scope>NUCLEOTIDE SEQUENCE [LARGE SCALE GENOMIC DNA]</scope>
    <source>
        <strain evidence="2 3">GXMU-J15</strain>
    </source>
</reference>
<keyword evidence="3" id="KW-1185">Reference proteome</keyword>
<evidence type="ECO:0000313" key="2">
    <source>
        <dbReference type="EMBL" id="MDL2074912.1"/>
    </source>
</evidence>
<evidence type="ECO:0000313" key="3">
    <source>
        <dbReference type="Proteomes" id="UP001241926"/>
    </source>
</evidence>
<feature type="transmembrane region" description="Helical" evidence="1">
    <location>
        <begin position="341"/>
        <end position="362"/>
    </location>
</feature>